<accession>A0A6J1TL86</accession>
<dbReference type="RefSeq" id="XP_026293517.1">
    <property type="nucleotide sequence ID" value="XM_026437732.2"/>
</dbReference>
<dbReference type="InterPro" id="IPR007110">
    <property type="entry name" value="Ig-like_dom"/>
</dbReference>
<feature type="compositionally biased region" description="Basic and acidic residues" evidence="6">
    <location>
        <begin position="735"/>
        <end position="746"/>
    </location>
</feature>
<evidence type="ECO:0000256" key="1">
    <source>
        <dbReference type="ARBA" id="ARBA00004167"/>
    </source>
</evidence>
<gene>
    <name evidence="11" type="primary">LOC113217709</name>
</gene>
<dbReference type="InterPro" id="IPR003961">
    <property type="entry name" value="FN3_dom"/>
</dbReference>
<feature type="domain" description="Ig-like" evidence="8">
    <location>
        <begin position="53"/>
        <end position="165"/>
    </location>
</feature>
<evidence type="ECO:0000256" key="7">
    <source>
        <dbReference type="SAM" id="Phobius"/>
    </source>
</evidence>
<dbReference type="SMART" id="SM00408">
    <property type="entry name" value="IGc2"/>
    <property type="match status" value="5"/>
</dbReference>
<dbReference type="PROSITE" id="PS50835">
    <property type="entry name" value="IG_LIKE"/>
    <property type="match status" value="5"/>
</dbReference>
<evidence type="ECO:0000259" key="8">
    <source>
        <dbReference type="PROSITE" id="PS50835"/>
    </source>
</evidence>
<evidence type="ECO:0000256" key="4">
    <source>
        <dbReference type="ARBA" id="ARBA00023136"/>
    </source>
</evidence>
<protein>
    <submittedName>
        <fullName evidence="11">Nephrin-like isoform X1</fullName>
    </submittedName>
</protein>
<feature type="domain" description="Ig-like" evidence="8">
    <location>
        <begin position="173"/>
        <end position="268"/>
    </location>
</feature>
<dbReference type="PANTHER" id="PTHR23278">
    <property type="entry name" value="SIDESTEP PROTEIN"/>
    <property type="match status" value="1"/>
</dbReference>
<comment type="subcellular location">
    <subcellularLocation>
        <location evidence="1">Membrane</location>
        <topology evidence="1">Single-pass membrane protein</topology>
    </subcellularLocation>
</comment>
<dbReference type="Pfam" id="PF13927">
    <property type="entry name" value="Ig_3"/>
    <property type="match status" value="1"/>
</dbReference>
<dbReference type="AlphaFoldDB" id="A0A6J1TL86"/>
<dbReference type="Pfam" id="PF08205">
    <property type="entry name" value="C2-set_2"/>
    <property type="match status" value="1"/>
</dbReference>
<keyword evidence="5" id="KW-1015">Disulfide bond</keyword>
<dbReference type="InterPro" id="IPR003598">
    <property type="entry name" value="Ig_sub2"/>
</dbReference>
<dbReference type="InterPro" id="IPR036116">
    <property type="entry name" value="FN3_sf"/>
</dbReference>
<organism evidence="10 11">
    <name type="scientific">Frankliniella occidentalis</name>
    <name type="common">Western flower thrips</name>
    <name type="synonym">Euthrips occidentalis</name>
    <dbReference type="NCBI Taxonomy" id="133901"/>
    <lineage>
        <taxon>Eukaryota</taxon>
        <taxon>Metazoa</taxon>
        <taxon>Ecdysozoa</taxon>
        <taxon>Arthropoda</taxon>
        <taxon>Hexapoda</taxon>
        <taxon>Insecta</taxon>
        <taxon>Pterygota</taxon>
        <taxon>Neoptera</taxon>
        <taxon>Paraneoptera</taxon>
        <taxon>Thysanoptera</taxon>
        <taxon>Terebrantia</taxon>
        <taxon>Thripoidea</taxon>
        <taxon>Thripidae</taxon>
        <taxon>Frankliniella</taxon>
    </lineage>
</organism>
<dbReference type="SUPFAM" id="SSF49265">
    <property type="entry name" value="Fibronectin type III"/>
    <property type="match status" value="1"/>
</dbReference>
<dbReference type="PROSITE" id="PS50853">
    <property type="entry name" value="FN3"/>
    <property type="match status" value="1"/>
</dbReference>
<evidence type="ECO:0000256" key="5">
    <source>
        <dbReference type="ARBA" id="ARBA00023157"/>
    </source>
</evidence>
<dbReference type="InterPro" id="IPR036179">
    <property type="entry name" value="Ig-like_dom_sf"/>
</dbReference>
<feature type="domain" description="Ig-like" evidence="8">
    <location>
        <begin position="275"/>
        <end position="354"/>
    </location>
</feature>
<reference evidence="11" key="1">
    <citation type="submission" date="2025-08" db="UniProtKB">
        <authorList>
            <consortium name="RefSeq"/>
        </authorList>
    </citation>
    <scope>IDENTIFICATION</scope>
    <source>
        <tissue evidence="11">Whole organism</tissue>
    </source>
</reference>
<dbReference type="InterPro" id="IPR003599">
    <property type="entry name" value="Ig_sub"/>
</dbReference>
<dbReference type="SMART" id="SM00409">
    <property type="entry name" value="IG"/>
    <property type="match status" value="5"/>
</dbReference>
<dbReference type="CDD" id="cd00096">
    <property type="entry name" value="Ig"/>
    <property type="match status" value="1"/>
</dbReference>
<keyword evidence="2 7" id="KW-0812">Transmembrane</keyword>
<evidence type="ECO:0000313" key="11">
    <source>
        <dbReference type="RefSeq" id="XP_026293517.1"/>
    </source>
</evidence>
<dbReference type="InterPro" id="IPR013783">
    <property type="entry name" value="Ig-like_fold"/>
</dbReference>
<dbReference type="PANTHER" id="PTHR23278:SF31">
    <property type="entry name" value="SIDESTEP II, ISOFORM A"/>
    <property type="match status" value="1"/>
</dbReference>
<dbReference type="Pfam" id="PF07686">
    <property type="entry name" value="V-set"/>
    <property type="match status" value="1"/>
</dbReference>
<dbReference type="GO" id="GO:0016020">
    <property type="term" value="C:membrane"/>
    <property type="evidence" value="ECO:0007669"/>
    <property type="project" value="UniProtKB-SubCell"/>
</dbReference>
<dbReference type="GeneID" id="113217709"/>
<evidence type="ECO:0000256" key="3">
    <source>
        <dbReference type="ARBA" id="ARBA00022989"/>
    </source>
</evidence>
<dbReference type="InterPro" id="IPR013162">
    <property type="entry name" value="CD80_C2-set"/>
</dbReference>
<proteinExistence type="predicted"/>
<feature type="domain" description="Ig-like" evidence="8">
    <location>
        <begin position="374"/>
        <end position="466"/>
    </location>
</feature>
<name>A0A6J1TL86_FRAOC</name>
<feature type="domain" description="Fibronectin type-III" evidence="9">
    <location>
        <begin position="570"/>
        <end position="663"/>
    </location>
</feature>
<sequence>MVAGGAAAAAAPGSGGSSRASPGFAVIAILVVGVLPHLVVDVAASRGFAIPKPQVTAHTVMAVEGTAVQLPCDVQAPSHDKVYMVLWFRDDAGLPLYSLDVRGKPLEEAKHTSTSEGFGTRAYFRTISETAQLVVNDIRRHDEGVYRCRVDFRHSASRSFRYNLTVIVPPEPPAVLDHRGRQLNSTVGPHREGDNISLTCRVVGGKPQPRVRWLVNDSVVDDVSESNAGDVIENHYTRHNVSRDDLNAVLICQAVNTNLTEPRQAALRLELNLAPLTAQITSKQQPLAADREYKVSCESAGSRPPAIITWYKGEHPLIKRTSVDNARENVTVSHLTFTPSTEDNGKELTCRAENPNITGLFVDTSWRLDVVYAPIVELRLGSSLSREDIKEGDDVYFECIVKANPPLRKLNWLHNGQPLNHNASARILRSNQSLVLQRVTRQSAGTYTCVAINPEGESTSNQLDFRVKFVPTCRWERGVVGAMRGVPVDVLCAVESDPPARIYRWKFNNSGETLDVPSERFSHNGTHSVLRYTAHSDHDYGTLTCAAENSVGVQQEPCVFTVISASLPGQPRNCTLLNQTSSSVEVWCLAGPDGGLPQHFILELFTASAASAVPVVRYNATDRPVFLLSNLEPDVTFKVVVVAANDKGRSAPVAVSELTFGDPEKRIAADGDLAMSPLVAGAVITVALCLVWATLCIAVHVRRGLKAGARGGAGVGGRGEKAPGAGPPPGKTAAHARDPLDEKDPDIIPAKFDPVIQRPVGNGTLSNHGHSEHPVSPLGPPGPGPGPLQGNGGPQPTPVLAAHPAVRGTSPEHWVRNKRNSAGFETVTHHFGDSGAAYSWDLRPKDLRLSPGSGAPGALGAAGLLGGERRDLELNGTAIKERLMSSRVPESCV</sequence>
<dbReference type="Proteomes" id="UP000504606">
    <property type="component" value="Unplaced"/>
</dbReference>
<keyword evidence="4 7" id="KW-0472">Membrane</keyword>
<feature type="domain" description="Ig-like" evidence="8">
    <location>
        <begin position="471"/>
        <end position="561"/>
    </location>
</feature>
<evidence type="ECO:0000313" key="10">
    <source>
        <dbReference type="Proteomes" id="UP000504606"/>
    </source>
</evidence>
<dbReference type="CDD" id="cd00063">
    <property type="entry name" value="FN3"/>
    <property type="match status" value="1"/>
</dbReference>
<dbReference type="SUPFAM" id="SSF48726">
    <property type="entry name" value="Immunoglobulin"/>
    <property type="match status" value="5"/>
</dbReference>
<dbReference type="InterPro" id="IPR013106">
    <property type="entry name" value="Ig_V-set"/>
</dbReference>
<dbReference type="KEGG" id="foc:113217709"/>
<evidence type="ECO:0000259" key="9">
    <source>
        <dbReference type="PROSITE" id="PS50853"/>
    </source>
</evidence>
<evidence type="ECO:0000256" key="6">
    <source>
        <dbReference type="SAM" id="MobiDB-lite"/>
    </source>
</evidence>
<keyword evidence="10" id="KW-1185">Reference proteome</keyword>
<keyword evidence="3 7" id="KW-1133">Transmembrane helix</keyword>
<feature type="compositionally biased region" description="Pro residues" evidence="6">
    <location>
        <begin position="777"/>
        <end position="786"/>
    </location>
</feature>
<feature type="region of interest" description="Disordered" evidence="6">
    <location>
        <begin position="708"/>
        <end position="802"/>
    </location>
</feature>
<evidence type="ECO:0000256" key="2">
    <source>
        <dbReference type="ARBA" id="ARBA00022692"/>
    </source>
</evidence>
<dbReference type="SMART" id="SM00060">
    <property type="entry name" value="FN3"/>
    <property type="match status" value="1"/>
</dbReference>
<dbReference type="Gene3D" id="2.60.40.10">
    <property type="entry name" value="Immunoglobulins"/>
    <property type="match status" value="6"/>
</dbReference>
<feature type="transmembrane region" description="Helical" evidence="7">
    <location>
        <begin position="678"/>
        <end position="701"/>
    </location>
</feature>
<dbReference type="OrthoDB" id="10006996at2759"/>